<evidence type="ECO:0000313" key="4">
    <source>
        <dbReference type="EMBL" id="SFK43431.1"/>
    </source>
</evidence>
<dbReference type="SUPFAM" id="SSF51445">
    <property type="entry name" value="(Trans)glycosidases"/>
    <property type="match status" value="1"/>
</dbReference>
<dbReference type="InterPro" id="IPR006047">
    <property type="entry name" value="GH13_cat_dom"/>
</dbReference>
<dbReference type="GO" id="GO:0009313">
    <property type="term" value="P:oligosaccharide catabolic process"/>
    <property type="evidence" value="ECO:0007669"/>
    <property type="project" value="TreeGrafter"/>
</dbReference>
<evidence type="ECO:0000259" key="3">
    <source>
        <dbReference type="SMART" id="SM00642"/>
    </source>
</evidence>
<dbReference type="InterPro" id="IPR045857">
    <property type="entry name" value="O16G_dom_2"/>
</dbReference>
<sequence length="545" mass="59948">MTQPIVAPCAAPSPVPSAPPASEWWRDAVIYEIYVRSFADGNGDGIGDLLGVRSRLRYLADLGVDALWLTPFYPSPMHDGGYDVADYRAVDPRLGTLDDARALVREAHGLGMRVLIDIVPNHTSSEHPWFAEALRDEPGARDRYVFRPGRGQDGAQPPNDWESSFGGPAWTRLPDGSWYLHLFAPEQPDLNWDNPEVRAEFEDVMRFWLDIGVDGFRVDVAHGMVKAEGLPDAGFTGQLKLLGRAPLPFFDQDGVHEILRSWRQLLDSYPGERIGVAEVWPPSPVRLANYVRDDELHQAFNFHYLAADWGAGPLRQVIDASISATDLVGAPTTWVLSNHDQVRHVTRYGGGERGARRARAATLLTMALPGSVYLYQGEELGLPEVLDLPDEVLQDPIFFRTAGADRGRDGSRVPIPWAYGESSSGFSPPGADPSWLPIPREWGGQAVIPQLGDPGSFLNLYRSAVRLRRTHPALGRGTMRWLDSPPDTLFFTREPGLLCTVNLGAEPVVLESPGTLLLSSGDTHCDGLQAILEPDTAAWWSSATS</sequence>
<dbReference type="GO" id="GO:0004556">
    <property type="term" value="F:alpha-amylase activity"/>
    <property type="evidence" value="ECO:0007669"/>
    <property type="project" value="TreeGrafter"/>
</dbReference>
<accession>A0A1I3ZIC7</accession>
<dbReference type="InterPro" id="IPR017853">
    <property type="entry name" value="GH"/>
</dbReference>
<dbReference type="Pfam" id="PF00128">
    <property type="entry name" value="Alpha-amylase"/>
    <property type="match status" value="1"/>
</dbReference>
<dbReference type="Proteomes" id="UP000199111">
    <property type="component" value="Unassembled WGS sequence"/>
</dbReference>
<reference evidence="5" key="1">
    <citation type="submission" date="2016-10" db="EMBL/GenBank/DDBJ databases">
        <authorList>
            <person name="Varghese N."/>
            <person name="Submissions S."/>
        </authorList>
    </citation>
    <scope>NUCLEOTIDE SEQUENCE [LARGE SCALE GENOMIC DNA]</scope>
    <source>
        <strain evidence="5">CGMCC 4.2126</strain>
    </source>
</reference>
<organism evidence="4 5">
    <name type="scientific">Streptosporangium canum</name>
    <dbReference type="NCBI Taxonomy" id="324952"/>
    <lineage>
        <taxon>Bacteria</taxon>
        <taxon>Bacillati</taxon>
        <taxon>Actinomycetota</taxon>
        <taxon>Actinomycetes</taxon>
        <taxon>Streptosporangiales</taxon>
        <taxon>Streptosporangiaceae</taxon>
        <taxon>Streptosporangium</taxon>
    </lineage>
</organism>
<dbReference type="PANTHER" id="PTHR10357:SF179">
    <property type="entry name" value="NEUTRAL AND BASIC AMINO ACID TRANSPORT PROTEIN RBAT"/>
    <property type="match status" value="1"/>
</dbReference>
<evidence type="ECO:0000256" key="1">
    <source>
        <dbReference type="ARBA" id="ARBA00008061"/>
    </source>
</evidence>
<keyword evidence="5" id="KW-1185">Reference proteome</keyword>
<dbReference type="Gene3D" id="3.90.400.10">
    <property type="entry name" value="Oligo-1,6-glucosidase, Domain 2"/>
    <property type="match status" value="1"/>
</dbReference>
<protein>
    <submittedName>
        <fullName evidence="4">Alpha-glucosidase</fullName>
    </submittedName>
</protein>
<dbReference type="GeneID" id="96301506"/>
<comment type="similarity">
    <text evidence="1">Belongs to the glycosyl hydrolase 13 family.</text>
</comment>
<name>A0A1I3ZIC7_9ACTN</name>
<dbReference type="PANTHER" id="PTHR10357">
    <property type="entry name" value="ALPHA-AMYLASE FAMILY MEMBER"/>
    <property type="match status" value="1"/>
</dbReference>
<gene>
    <name evidence="4" type="ORF">SAMN05216275_12515</name>
</gene>
<dbReference type="SMART" id="SM00642">
    <property type="entry name" value="Aamy"/>
    <property type="match status" value="1"/>
</dbReference>
<dbReference type="AlphaFoldDB" id="A0A1I3ZIC7"/>
<keyword evidence="2" id="KW-0325">Glycoprotein</keyword>
<dbReference type="FunFam" id="3.90.400.10:FF:000001">
    <property type="entry name" value="Maltase A3, isoform A"/>
    <property type="match status" value="1"/>
</dbReference>
<feature type="domain" description="Glycosyl hydrolase family 13 catalytic" evidence="3">
    <location>
        <begin position="32"/>
        <end position="412"/>
    </location>
</feature>
<evidence type="ECO:0000313" key="5">
    <source>
        <dbReference type="Proteomes" id="UP000199111"/>
    </source>
</evidence>
<proteinExistence type="inferred from homology"/>
<dbReference type="CDD" id="cd11332">
    <property type="entry name" value="AmyAc_OligoGlu_TS"/>
    <property type="match status" value="1"/>
</dbReference>
<dbReference type="RefSeq" id="WP_093890137.1">
    <property type="nucleotide sequence ID" value="NZ_FOQY01000025.1"/>
</dbReference>
<dbReference type="EMBL" id="FOQY01000025">
    <property type="protein sequence ID" value="SFK43431.1"/>
    <property type="molecule type" value="Genomic_DNA"/>
</dbReference>
<evidence type="ECO:0000256" key="2">
    <source>
        <dbReference type="ARBA" id="ARBA00023180"/>
    </source>
</evidence>
<dbReference type="Gene3D" id="3.20.20.80">
    <property type="entry name" value="Glycosidases"/>
    <property type="match status" value="1"/>
</dbReference>